<evidence type="ECO:0000256" key="4">
    <source>
        <dbReference type="ARBA" id="ARBA00022679"/>
    </source>
</evidence>
<evidence type="ECO:0000313" key="17">
    <source>
        <dbReference type="Proteomes" id="UP000233343"/>
    </source>
</evidence>
<dbReference type="PANTHER" id="PTHR21248:SF22">
    <property type="entry name" value="PHOSPHOLIPASE D"/>
    <property type="match status" value="1"/>
</dbReference>
<comment type="subcellular location">
    <subcellularLocation>
        <location evidence="1 13">Cell membrane</location>
        <topology evidence="1 13">Multi-pass membrane protein</topology>
    </subcellularLocation>
</comment>
<dbReference type="EMBL" id="PISD01000001">
    <property type="protein sequence ID" value="PKG31005.1"/>
    <property type="molecule type" value="Genomic_DNA"/>
</dbReference>
<feature type="active site" evidence="13">
    <location>
        <position position="225"/>
    </location>
</feature>
<dbReference type="CDD" id="cd09112">
    <property type="entry name" value="PLDc_CLS_2"/>
    <property type="match status" value="1"/>
</dbReference>
<dbReference type="GO" id="GO:0032049">
    <property type="term" value="P:cardiolipin biosynthetic process"/>
    <property type="evidence" value="ECO:0007669"/>
    <property type="project" value="UniProtKB-UniRule"/>
</dbReference>
<evidence type="ECO:0000256" key="7">
    <source>
        <dbReference type="ARBA" id="ARBA00022989"/>
    </source>
</evidence>
<dbReference type="FunFam" id="3.30.870.10:FF:000014">
    <property type="entry name" value="Cardiolipin synthase"/>
    <property type="match status" value="1"/>
</dbReference>
<dbReference type="InterPro" id="IPR030874">
    <property type="entry name" value="Cardiolipin_synth_Firmi"/>
</dbReference>
<dbReference type="HAMAP" id="MF_01916">
    <property type="entry name" value="Cardiolipin_synth_Cls"/>
    <property type="match status" value="1"/>
</dbReference>
<keyword evidence="6" id="KW-0677">Repeat</keyword>
<feature type="active site" evidence="13">
    <location>
        <position position="401"/>
    </location>
</feature>
<protein>
    <recommendedName>
        <fullName evidence="13 14">Cardiolipin synthase</fullName>
        <shortName evidence="13">CL synthase</shortName>
        <ecNumber evidence="13 14">2.7.8.-</ecNumber>
    </recommendedName>
</protein>
<dbReference type="InterPro" id="IPR027379">
    <property type="entry name" value="CLS_N"/>
</dbReference>
<evidence type="ECO:0000256" key="1">
    <source>
        <dbReference type="ARBA" id="ARBA00004651"/>
    </source>
</evidence>
<evidence type="ECO:0000256" key="12">
    <source>
        <dbReference type="ARBA" id="ARBA00057569"/>
    </source>
</evidence>
<keyword evidence="9 13" id="KW-0472">Membrane</keyword>
<name>A0A2N0ZNC4_9BACI</name>
<keyword evidence="17" id="KW-1185">Reference proteome</keyword>
<dbReference type="Proteomes" id="UP000233343">
    <property type="component" value="Unassembled WGS sequence"/>
</dbReference>
<feature type="active site" evidence="13">
    <location>
        <position position="223"/>
    </location>
</feature>
<dbReference type="Pfam" id="PF13396">
    <property type="entry name" value="PLDc_N"/>
    <property type="match status" value="1"/>
</dbReference>
<dbReference type="AlphaFoldDB" id="A0A2N0ZNC4"/>
<keyword evidence="11 13" id="KW-1208">Phospholipid metabolism</keyword>
<dbReference type="Gene3D" id="3.30.870.10">
    <property type="entry name" value="Endonuclease Chain A"/>
    <property type="match status" value="2"/>
</dbReference>
<evidence type="ECO:0000256" key="13">
    <source>
        <dbReference type="HAMAP-Rule" id="MF_01916"/>
    </source>
</evidence>
<feature type="transmembrane region" description="Helical" evidence="13">
    <location>
        <begin position="34"/>
        <end position="54"/>
    </location>
</feature>
<gene>
    <name evidence="16" type="primary">cls</name>
    <name evidence="16" type="ORF">CWS20_00225</name>
</gene>
<evidence type="ECO:0000256" key="9">
    <source>
        <dbReference type="ARBA" id="ARBA00023136"/>
    </source>
</evidence>
<sequence>MDIYSIFIGLTFILNMFLAIVVIFLERKDAASTWAWLLVLFFIPLLGFIIYLLFGHNFPRKKNMFQWEDRKKIGIDEMLSIQISALHNRNLPAKNNEVIQNHDLIYMHLVNNDAVLTQDNSMEIFTDGKDKFDSLFKDIEAATDHIHLQYYIFKRGDLSKRLVEILNRKASEGVKVRILYDDLGSRSMTKRYFKKLREAGGEVEAFFPSKFHFINLRLNFRNHRKLAIIDGKIGYVGGFNIGDEYLGLNKKFGYWRDTHLRIEGSAVYAIQTRFILDWNQASHRHDIHYMPEHYPPIQPEGDIPIQIVTSGPDNELEQIKNGYIKMILSAKESILIQTPYFIPDASLLDALRIAAFSGVDVKIMIPNKPDHMFVYWATYSYIGEMLKTGAKVFIYDNGFVHAKAIVIDETISSVGTANIDVRSFRLNFEVNAFIYDEKIAKRLAADFYNDVRVSRILTEEEYNNRSLYIKFKESISRLLSPIL</sequence>
<dbReference type="Pfam" id="PF13091">
    <property type="entry name" value="PLDc_2"/>
    <property type="match status" value="2"/>
</dbReference>
<evidence type="ECO:0000259" key="15">
    <source>
        <dbReference type="PROSITE" id="PS50035"/>
    </source>
</evidence>
<dbReference type="CDD" id="cd09110">
    <property type="entry name" value="PLDc_CLS_1"/>
    <property type="match status" value="1"/>
</dbReference>
<evidence type="ECO:0000256" key="6">
    <source>
        <dbReference type="ARBA" id="ARBA00022737"/>
    </source>
</evidence>
<dbReference type="InterPro" id="IPR022924">
    <property type="entry name" value="Cardiolipin_synthase"/>
</dbReference>
<keyword evidence="5 13" id="KW-0812">Transmembrane</keyword>
<dbReference type="GO" id="GO:0008808">
    <property type="term" value="F:cardiolipin synthase activity"/>
    <property type="evidence" value="ECO:0007669"/>
    <property type="project" value="UniProtKB-UniRule"/>
</dbReference>
<feature type="domain" description="PLD phosphodiesterase" evidence="15">
    <location>
        <begin position="218"/>
        <end position="245"/>
    </location>
</feature>
<evidence type="ECO:0000256" key="2">
    <source>
        <dbReference type="ARBA" id="ARBA00022475"/>
    </source>
</evidence>
<dbReference type="PROSITE" id="PS50035">
    <property type="entry name" value="PLD"/>
    <property type="match status" value="2"/>
</dbReference>
<organism evidence="16 17">
    <name type="scientific">Cytobacillus horneckiae</name>
    <dbReference type="NCBI Taxonomy" id="549687"/>
    <lineage>
        <taxon>Bacteria</taxon>
        <taxon>Bacillati</taxon>
        <taxon>Bacillota</taxon>
        <taxon>Bacilli</taxon>
        <taxon>Bacillales</taxon>
        <taxon>Bacillaceae</taxon>
        <taxon>Cytobacillus</taxon>
    </lineage>
</organism>
<feature type="transmembrane region" description="Helical" evidence="13">
    <location>
        <begin position="6"/>
        <end position="25"/>
    </location>
</feature>
<feature type="domain" description="PLD phosphodiesterase" evidence="15">
    <location>
        <begin position="396"/>
        <end position="423"/>
    </location>
</feature>
<reference evidence="16 17" key="1">
    <citation type="journal article" date="2010" name="Int. J. Syst. Evol. Microbiol.">
        <title>Bacillus horneckiae sp. nov., isolated from a spacecraft-assembly clean room.</title>
        <authorList>
            <person name="Vaishampayan P."/>
            <person name="Probst A."/>
            <person name="Krishnamurthi S."/>
            <person name="Ghosh S."/>
            <person name="Osman S."/>
            <person name="McDowall A."/>
            <person name="Ruckmani A."/>
            <person name="Mayilraj S."/>
            <person name="Venkateswaran K."/>
        </authorList>
    </citation>
    <scope>NUCLEOTIDE SEQUENCE [LARGE SCALE GENOMIC DNA]</scope>
    <source>
        <strain evidence="17">1PO1SC</strain>
    </source>
</reference>
<dbReference type="GO" id="GO:0005886">
    <property type="term" value="C:plasma membrane"/>
    <property type="evidence" value="ECO:0007669"/>
    <property type="project" value="UniProtKB-SubCell"/>
</dbReference>
<dbReference type="RefSeq" id="WP_066190960.1">
    <property type="nucleotide sequence ID" value="NZ_JAFDQP010000014.1"/>
</dbReference>
<comment type="function">
    <text evidence="12 13">Catalyzes the reversible phosphatidyl group transfer from one phosphatidylglycerol molecule to another to form cardiolipin (CL) (diphosphatidylglycerol) and glycerol.</text>
</comment>
<comment type="similarity">
    <text evidence="13">Belongs to the phospholipase D family. Cardiolipin synthase subfamily.</text>
</comment>
<dbReference type="SMART" id="SM00155">
    <property type="entry name" value="PLDc"/>
    <property type="match status" value="2"/>
</dbReference>
<proteinExistence type="inferred from homology"/>
<keyword evidence="7 13" id="KW-1133">Transmembrane helix</keyword>
<keyword evidence="4 13" id="KW-0808">Transferase</keyword>
<keyword evidence="2 13" id="KW-1003">Cell membrane</keyword>
<evidence type="ECO:0000256" key="10">
    <source>
        <dbReference type="ARBA" id="ARBA00023209"/>
    </source>
</evidence>
<evidence type="ECO:0000256" key="3">
    <source>
        <dbReference type="ARBA" id="ARBA00022516"/>
    </source>
</evidence>
<feature type="active site" evidence="13">
    <location>
        <position position="408"/>
    </location>
</feature>
<evidence type="ECO:0000256" key="14">
    <source>
        <dbReference type="NCBIfam" id="TIGR04265"/>
    </source>
</evidence>
<dbReference type="InterPro" id="IPR025202">
    <property type="entry name" value="PLD-like_dom"/>
</dbReference>
<feature type="active site" evidence="13">
    <location>
        <position position="230"/>
    </location>
</feature>
<dbReference type="InterPro" id="IPR001736">
    <property type="entry name" value="PLipase_D/transphosphatidylase"/>
</dbReference>
<evidence type="ECO:0000256" key="5">
    <source>
        <dbReference type="ARBA" id="ARBA00022692"/>
    </source>
</evidence>
<dbReference type="PANTHER" id="PTHR21248">
    <property type="entry name" value="CARDIOLIPIN SYNTHASE"/>
    <property type="match status" value="1"/>
</dbReference>
<dbReference type="FunFam" id="3.30.870.10:FF:000021">
    <property type="entry name" value="Cardiolipin synthase"/>
    <property type="match status" value="1"/>
</dbReference>
<accession>A0A2N0ZNC4</accession>
<dbReference type="NCBIfam" id="TIGR04265">
    <property type="entry name" value="bac_cardiolipin"/>
    <property type="match status" value="1"/>
</dbReference>
<feature type="active site" evidence="13">
    <location>
        <position position="403"/>
    </location>
</feature>
<dbReference type="EC" id="2.7.8.-" evidence="13 14"/>
<dbReference type="SUPFAM" id="SSF56024">
    <property type="entry name" value="Phospholipase D/nuclease"/>
    <property type="match status" value="2"/>
</dbReference>
<keyword evidence="3 13" id="KW-0444">Lipid biosynthesis</keyword>
<keyword evidence="8 13" id="KW-0443">Lipid metabolism</keyword>
<comment type="caution">
    <text evidence="16">The sequence shown here is derived from an EMBL/GenBank/DDBJ whole genome shotgun (WGS) entry which is preliminary data.</text>
</comment>
<evidence type="ECO:0000256" key="11">
    <source>
        <dbReference type="ARBA" id="ARBA00023264"/>
    </source>
</evidence>
<evidence type="ECO:0000313" key="16">
    <source>
        <dbReference type="EMBL" id="PKG31005.1"/>
    </source>
</evidence>
<keyword evidence="10 13" id="KW-0594">Phospholipid biosynthesis</keyword>
<comment type="catalytic activity">
    <reaction evidence="13">
        <text>2 a 1,2-diacyl-sn-glycero-3-phospho-(1'-sn-glycerol) = a cardiolipin + glycerol</text>
        <dbReference type="Rhea" id="RHEA:31451"/>
        <dbReference type="ChEBI" id="CHEBI:17754"/>
        <dbReference type="ChEBI" id="CHEBI:62237"/>
        <dbReference type="ChEBI" id="CHEBI:64716"/>
    </reaction>
</comment>
<evidence type="ECO:0000256" key="8">
    <source>
        <dbReference type="ARBA" id="ARBA00023098"/>
    </source>
</evidence>